<comment type="similarity">
    <text evidence="1">Belongs to the carbohydrate kinase PfkB family.</text>
</comment>
<dbReference type="InterPro" id="IPR002173">
    <property type="entry name" value="Carboh/pur_kinase_PfkB_CS"/>
</dbReference>
<feature type="non-terminal residue" evidence="7">
    <location>
        <position position="1"/>
    </location>
</feature>
<keyword evidence="3" id="KW-0547">Nucleotide-binding</keyword>
<dbReference type="PROSITE" id="PS00584">
    <property type="entry name" value="PFKB_KINASES_2"/>
    <property type="match status" value="1"/>
</dbReference>
<evidence type="ECO:0000313" key="8">
    <source>
        <dbReference type="Proteomes" id="UP000280417"/>
    </source>
</evidence>
<dbReference type="InterPro" id="IPR017583">
    <property type="entry name" value="Tagatose/fructose_Pkinase"/>
</dbReference>
<dbReference type="GO" id="GO:0008443">
    <property type="term" value="F:phosphofructokinase activity"/>
    <property type="evidence" value="ECO:0007669"/>
    <property type="project" value="TreeGrafter"/>
</dbReference>
<dbReference type="Gene3D" id="3.40.1190.20">
    <property type="match status" value="1"/>
</dbReference>
<feature type="domain" description="Carbohydrate kinase PfkB" evidence="6">
    <location>
        <begin position="30"/>
        <end position="310"/>
    </location>
</feature>
<dbReference type="InterPro" id="IPR011611">
    <property type="entry name" value="PfkB_dom"/>
</dbReference>
<dbReference type="GO" id="GO:0005829">
    <property type="term" value="C:cytosol"/>
    <property type="evidence" value="ECO:0007669"/>
    <property type="project" value="TreeGrafter"/>
</dbReference>
<dbReference type="AlphaFoldDB" id="A0A662D7B3"/>
<name>A0A662D7B3_UNCAE</name>
<dbReference type="GO" id="GO:0005524">
    <property type="term" value="F:ATP binding"/>
    <property type="evidence" value="ECO:0007669"/>
    <property type="project" value="UniProtKB-KW"/>
</dbReference>
<evidence type="ECO:0000256" key="2">
    <source>
        <dbReference type="ARBA" id="ARBA00022679"/>
    </source>
</evidence>
<protein>
    <recommendedName>
        <fullName evidence="6">Carbohydrate kinase PfkB domain-containing protein</fullName>
    </recommendedName>
</protein>
<evidence type="ECO:0000259" key="6">
    <source>
        <dbReference type="Pfam" id="PF00294"/>
    </source>
</evidence>
<proteinExistence type="inferred from homology"/>
<dbReference type="InterPro" id="IPR029056">
    <property type="entry name" value="Ribokinase-like"/>
</dbReference>
<gene>
    <name evidence="7" type="ORF">DRJ04_09880</name>
</gene>
<keyword evidence="2" id="KW-0808">Transferase</keyword>
<evidence type="ECO:0000256" key="1">
    <source>
        <dbReference type="ARBA" id="ARBA00010688"/>
    </source>
</evidence>
<dbReference type="SUPFAM" id="SSF53613">
    <property type="entry name" value="Ribokinase-like"/>
    <property type="match status" value="1"/>
</dbReference>
<comment type="caution">
    <text evidence="7">The sequence shown here is derived from an EMBL/GenBank/DDBJ whole genome shotgun (WGS) entry which is preliminary data.</text>
</comment>
<dbReference type="CDD" id="cd01164">
    <property type="entry name" value="FruK_PfkB_like"/>
    <property type="match status" value="1"/>
</dbReference>
<dbReference type="Proteomes" id="UP000280417">
    <property type="component" value="Unassembled WGS sequence"/>
</dbReference>
<accession>A0A662D7B3</accession>
<keyword evidence="4" id="KW-0418">Kinase</keyword>
<dbReference type="NCBIfam" id="TIGR03168">
    <property type="entry name" value="1-PFK"/>
    <property type="match status" value="1"/>
</dbReference>
<dbReference type="EMBL" id="QMQA01000367">
    <property type="protein sequence ID" value="RLE09453.1"/>
    <property type="molecule type" value="Genomic_DNA"/>
</dbReference>
<reference evidence="7 8" key="1">
    <citation type="submission" date="2018-06" db="EMBL/GenBank/DDBJ databases">
        <title>Extensive metabolic versatility and redundancy in microbially diverse, dynamic hydrothermal sediments.</title>
        <authorList>
            <person name="Dombrowski N."/>
            <person name="Teske A."/>
            <person name="Baker B.J."/>
        </authorList>
    </citation>
    <scope>NUCLEOTIDE SEQUENCE [LARGE SCALE GENOMIC DNA]</scope>
    <source>
        <strain evidence="7">B3_G15</strain>
    </source>
</reference>
<keyword evidence="5" id="KW-0067">ATP-binding</keyword>
<evidence type="ECO:0000256" key="4">
    <source>
        <dbReference type="ARBA" id="ARBA00022777"/>
    </source>
</evidence>
<dbReference type="Pfam" id="PF00294">
    <property type="entry name" value="PfkB"/>
    <property type="match status" value="1"/>
</dbReference>
<evidence type="ECO:0000313" key="7">
    <source>
        <dbReference type="EMBL" id="RLE09453.1"/>
    </source>
</evidence>
<sequence length="330" mass="36317">FRWETWMNTIEKTLKGPKTKVLTITLNPVLDRTLYINNFQIGKTLIADKVKNYAGGKGVNVSRALKIMGFSTLASGIIPETGSGFYLSILDSEGIPHNFLKVKGNLRINTTIITNVSESETHIREKGPSLSPIDKDRFLWMIKEILPHFNAIAFSGSIPLGIDNTIYEELIRIASKNGLRTYLDSSGKPLKEGTKAKPFFLKPNLEEAEDLTGIKVTGKNDYITIIKKIHLSGINYVALSMGKNGLIFSSGRKCYHGQCNVERIINTVGSGDAALAGAIIGLEQGLSEKEITILSVCMGTANTQRDGACHFSVRDMENLIKRVKVNEITL</sequence>
<evidence type="ECO:0000256" key="3">
    <source>
        <dbReference type="ARBA" id="ARBA00022741"/>
    </source>
</evidence>
<dbReference type="PANTHER" id="PTHR46566">
    <property type="entry name" value="1-PHOSPHOFRUCTOKINASE-RELATED"/>
    <property type="match status" value="1"/>
</dbReference>
<dbReference type="PIRSF" id="PIRSF000535">
    <property type="entry name" value="1PFK/6PFK/LacC"/>
    <property type="match status" value="1"/>
</dbReference>
<organism evidence="7 8">
    <name type="scientific">Aerophobetes bacterium</name>
    <dbReference type="NCBI Taxonomy" id="2030807"/>
    <lineage>
        <taxon>Bacteria</taxon>
        <taxon>Candidatus Aerophobota</taxon>
    </lineage>
</organism>
<dbReference type="PANTHER" id="PTHR46566:SF2">
    <property type="entry name" value="ATP-DEPENDENT 6-PHOSPHOFRUCTOKINASE ISOZYME 2"/>
    <property type="match status" value="1"/>
</dbReference>
<evidence type="ECO:0000256" key="5">
    <source>
        <dbReference type="ARBA" id="ARBA00022840"/>
    </source>
</evidence>